<evidence type="ECO:0000256" key="3">
    <source>
        <dbReference type="ARBA" id="ARBA00022692"/>
    </source>
</evidence>
<feature type="transmembrane region" description="Helical" evidence="6">
    <location>
        <begin position="201"/>
        <end position="223"/>
    </location>
</feature>
<dbReference type="AlphaFoldDB" id="A0A7V3E8G6"/>
<feature type="transmembrane region" description="Helical" evidence="6">
    <location>
        <begin position="117"/>
        <end position="137"/>
    </location>
</feature>
<evidence type="ECO:0000256" key="4">
    <source>
        <dbReference type="ARBA" id="ARBA00022989"/>
    </source>
</evidence>
<reference evidence="7" key="1">
    <citation type="journal article" date="2020" name="mSystems">
        <title>Genome- and Community-Level Interaction Insights into Carbon Utilization and Element Cycling Functions of Hydrothermarchaeota in Hydrothermal Sediment.</title>
        <authorList>
            <person name="Zhou Z."/>
            <person name="Liu Y."/>
            <person name="Xu W."/>
            <person name="Pan J."/>
            <person name="Luo Z.H."/>
            <person name="Li M."/>
        </authorList>
    </citation>
    <scope>NUCLEOTIDE SEQUENCE [LARGE SCALE GENOMIC DNA]</scope>
    <source>
        <strain evidence="7">SpSt-479</strain>
    </source>
</reference>
<evidence type="ECO:0000256" key="1">
    <source>
        <dbReference type="ARBA" id="ARBA00004651"/>
    </source>
</evidence>
<keyword evidence="4 6" id="KW-1133">Transmembrane helix</keyword>
<comment type="caution">
    <text evidence="7">The sequence shown here is derived from an EMBL/GenBank/DDBJ whole genome shotgun (WGS) entry which is preliminary data.</text>
</comment>
<dbReference type="InterPro" id="IPR051679">
    <property type="entry name" value="DASS-Related_Transporters"/>
</dbReference>
<comment type="subcellular location">
    <subcellularLocation>
        <location evidence="1">Cell membrane</location>
        <topology evidence="1">Multi-pass membrane protein</topology>
    </subcellularLocation>
</comment>
<keyword evidence="3 6" id="KW-0812">Transmembrane</keyword>
<dbReference type="Pfam" id="PF03606">
    <property type="entry name" value="DcuC"/>
    <property type="match status" value="1"/>
</dbReference>
<keyword evidence="2" id="KW-1003">Cell membrane</keyword>
<evidence type="ECO:0000313" key="7">
    <source>
        <dbReference type="EMBL" id="HFI92372.1"/>
    </source>
</evidence>
<evidence type="ECO:0000256" key="5">
    <source>
        <dbReference type="ARBA" id="ARBA00023136"/>
    </source>
</evidence>
<sequence length="470" mass="51943">MIGQKKKFRLKVPNTYLLIFSLLVLIAAMTWFIPGGKYERMLMNGREVVVPNSFKYVDSHPQGIFDLFISPLKGFVEAALIIGFVLIVGGAFNVLARTDAINSLINKLAKAYKTSKVLQNLFIPILMLMFSLGGATFGMNEEIIPFVLIIVPICLALGYDSIVGVAIPLIGAHIGFASAFLNPFNVGIAQGIAEVPLFSGIGYRVICWAISTLVAIFFLLWYVNRLKKNPQISPMYAEDEERRKNEHFDIIYNSENHFSLRHKLVLITFTLSLILLVVGVIEFHWYIEEIAGMFFIMGIVVGVIGGLKSDDLIKAFVDGAKDLVGTALIIALARATLVLSRDANIIDTILYGLSPYIESSSPIFASQKMFIVQAIINFFVHSGSGQAALTMPIMAPLSDLAGVSRQTAILAFQFGEYTNIIIPTSAVTMGALSMARVPWDRWAKWVLPLMIVLFILGFILLIPPNLFGWH</sequence>
<protein>
    <submittedName>
        <fullName evidence="7">Putative basic amino acid antiporter YfcC</fullName>
    </submittedName>
</protein>
<feature type="transmembrane region" description="Helical" evidence="6">
    <location>
        <begin position="166"/>
        <end position="189"/>
    </location>
</feature>
<evidence type="ECO:0000256" key="2">
    <source>
        <dbReference type="ARBA" id="ARBA00022475"/>
    </source>
</evidence>
<organism evidence="7">
    <name type="scientific">Ignavibacterium album</name>
    <dbReference type="NCBI Taxonomy" id="591197"/>
    <lineage>
        <taxon>Bacteria</taxon>
        <taxon>Pseudomonadati</taxon>
        <taxon>Ignavibacteriota</taxon>
        <taxon>Ignavibacteria</taxon>
        <taxon>Ignavibacteriales</taxon>
        <taxon>Ignavibacteriaceae</taxon>
        <taxon>Ignavibacterium</taxon>
    </lineage>
</organism>
<dbReference type="InterPro" id="IPR018385">
    <property type="entry name" value="C4_dicarb_anaerob_car-like"/>
</dbReference>
<proteinExistence type="predicted"/>
<keyword evidence="5 6" id="KW-0472">Membrane</keyword>
<name>A0A7V3E8G6_9BACT</name>
<accession>A0A7V3E8G6</accession>
<dbReference type="GO" id="GO:0005886">
    <property type="term" value="C:plasma membrane"/>
    <property type="evidence" value="ECO:0007669"/>
    <property type="project" value="UniProtKB-SubCell"/>
</dbReference>
<feature type="transmembrane region" description="Helical" evidence="6">
    <location>
        <begin position="442"/>
        <end position="462"/>
    </location>
</feature>
<feature type="transmembrane region" description="Helical" evidence="6">
    <location>
        <begin position="264"/>
        <end position="284"/>
    </location>
</feature>
<feature type="transmembrane region" description="Helical" evidence="6">
    <location>
        <begin position="75"/>
        <end position="96"/>
    </location>
</feature>
<feature type="transmembrane region" description="Helical" evidence="6">
    <location>
        <begin position="143"/>
        <end position="159"/>
    </location>
</feature>
<dbReference type="PANTHER" id="PTHR43652:SF2">
    <property type="entry name" value="BASIC AMINO ACID ANTIPORTER YFCC-RELATED"/>
    <property type="match status" value="1"/>
</dbReference>
<feature type="transmembrane region" description="Helical" evidence="6">
    <location>
        <begin position="12"/>
        <end position="33"/>
    </location>
</feature>
<dbReference type="EMBL" id="DSUJ01000011">
    <property type="protein sequence ID" value="HFI92372.1"/>
    <property type="molecule type" value="Genomic_DNA"/>
</dbReference>
<feature type="transmembrane region" description="Helical" evidence="6">
    <location>
        <begin position="290"/>
        <end position="307"/>
    </location>
</feature>
<evidence type="ECO:0000256" key="6">
    <source>
        <dbReference type="SAM" id="Phobius"/>
    </source>
</evidence>
<gene>
    <name evidence="7" type="primary">yfcC</name>
    <name evidence="7" type="ORF">ENS31_12720</name>
</gene>
<dbReference type="PANTHER" id="PTHR43652">
    <property type="entry name" value="BASIC AMINO ACID ANTIPORTER YFCC-RELATED"/>
    <property type="match status" value="1"/>
</dbReference>